<sequence length="588" mass="66901">MDDPIIQSFLLADDTENKGKEGNDTQKTPLFTESNLDEKTSVKLLEAAVLSTDDILSEHAFNIFRRAGFNYMPIKYVSNEDDQSKPILKTSSNGNVAQKNCLLTYIICNRHMNKILEKLQSMNKQNQHDAHIQIRVGRFLEILRLCALSHPKSTFANVWFLPWILEFINFDVTYVFFSKIFNYGESYQKWMNSNDFFISALNAARELQAKLSNNKTTKEDFDVETSNFIDNQKLDNLYLLISDFLTLQNFRDKCQSPFRLAKMIKLPFHHTTLANDINEDKEMISQFKMTTIISFTKMLKNLYSKGSKKAFEDNLAEYVMCVNSLMEIENKKSGIFPRPTFEEDFEKVKISHIKVNLIELISLVIDGISEKDEKIFSPSSASTTTTSSVSPPPSFSSSSSSVSFSSQLFSFSSSASETADSPPLLNLVLCIAEESLLRPRNEFEFQKAVKIITALIRKKLINDDEVSDVFFSGLMVNYKREKRPIQRMALYVLASELPSLKDSIKSDNINNKNDINVCVGETDEINEIVKIDEIEKIDGIEKVSESDKISEIDEIALIDSIVNDISDSDCGDFISPMQDVMENDYGND</sequence>
<dbReference type="Proteomes" id="UP001470230">
    <property type="component" value="Unassembled WGS sequence"/>
</dbReference>
<reference evidence="1 2" key="1">
    <citation type="submission" date="2024-04" db="EMBL/GenBank/DDBJ databases">
        <title>Tritrichomonas musculus Genome.</title>
        <authorList>
            <person name="Alves-Ferreira E."/>
            <person name="Grigg M."/>
            <person name="Lorenzi H."/>
            <person name="Galac M."/>
        </authorList>
    </citation>
    <scope>NUCLEOTIDE SEQUENCE [LARGE SCALE GENOMIC DNA]</scope>
    <source>
        <strain evidence="1 2">EAF2021</strain>
    </source>
</reference>
<comment type="caution">
    <text evidence="1">The sequence shown here is derived from an EMBL/GenBank/DDBJ whole genome shotgun (WGS) entry which is preliminary data.</text>
</comment>
<name>A0ABR2GRD2_9EUKA</name>
<gene>
    <name evidence="1" type="ORF">M9Y10_037754</name>
</gene>
<accession>A0ABR2GRD2</accession>
<dbReference type="EMBL" id="JAPFFF010000065">
    <property type="protein sequence ID" value="KAK8836494.1"/>
    <property type="molecule type" value="Genomic_DNA"/>
</dbReference>
<organism evidence="1 2">
    <name type="scientific">Tritrichomonas musculus</name>
    <dbReference type="NCBI Taxonomy" id="1915356"/>
    <lineage>
        <taxon>Eukaryota</taxon>
        <taxon>Metamonada</taxon>
        <taxon>Parabasalia</taxon>
        <taxon>Tritrichomonadida</taxon>
        <taxon>Tritrichomonadidae</taxon>
        <taxon>Tritrichomonas</taxon>
    </lineage>
</organism>
<proteinExistence type="predicted"/>
<evidence type="ECO:0000313" key="1">
    <source>
        <dbReference type="EMBL" id="KAK8836494.1"/>
    </source>
</evidence>
<keyword evidence="2" id="KW-1185">Reference proteome</keyword>
<protein>
    <submittedName>
        <fullName evidence="1">Uncharacterized protein</fullName>
    </submittedName>
</protein>
<evidence type="ECO:0000313" key="2">
    <source>
        <dbReference type="Proteomes" id="UP001470230"/>
    </source>
</evidence>